<dbReference type="RefSeq" id="WP_134439206.1">
    <property type="nucleotide sequence ID" value="NZ_LXQC01000068.1"/>
</dbReference>
<dbReference type="Proteomes" id="UP000297713">
    <property type="component" value="Unassembled WGS sequence"/>
</dbReference>
<dbReference type="AlphaFoldDB" id="A0A4Y8PHZ6"/>
<comment type="caution">
    <text evidence="1">The sequence shown here is derived from an EMBL/GenBank/DDBJ whole genome shotgun (WGS) entry which is preliminary data.</text>
</comment>
<organism evidence="1 2">
    <name type="scientific">Methylacidiphilum caldifontis</name>
    <dbReference type="NCBI Taxonomy" id="2795386"/>
    <lineage>
        <taxon>Bacteria</taxon>
        <taxon>Pseudomonadati</taxon>
        <taxon>Verrucomicrobiota</taxon>
        <taxon>Methylacidiphilae</taxon>
        <taxon>Methylacidiphilales</taxon>
        <taxon>Methylacidiphilaceae</taxon>
        <taxon>Methylacidiphilum (ex Ratnadevi et al. 2023)</taxon>
    </lineage>
</organism>
<keyword evidence="2" id="KW-1185">Reference proteome</keyword>
<protein>
    <submittedName>
        <fullName evidence="1">Uncharacterized protein</fullName>
    </submittedName>
</protein>
<gene>
    <name evidence="1" type="ORF">A7Q10_04395</name>
</gene>
<dbReference type="EMBL" id="LXQC01000068">
    <property type="protein sequence ID" value="TFE71542.1"/>
    <property type="molecule type" value="Genomic_DNA"/>
</dbReference>
<accession>A0A4Y8PHZ6</accession>
<proteinExistence type="predicted"/>
<evidence type="ECO:0000313" key="1">
    <source>
        <dbReference type="EMBL" id="TFE71542.1"/>
    </source>
</evidence>
<reference evidence="1 2" key="1">
    <citation type="submission" date="2016-05" db="EMBL/GenBank/DDBJ databases">
        <title>Diversity and Homogeneity among Thermoacidophilic Verrucomicrobia Methanotrophs Linked with Geographical Origin.</title>
        <authorList>
            <person name="Erikstad H.-A."/>
            <person name="Smestad N.B."/>
            <person name="Ceballos R.M."/>
            <person name="Birkeland N.-K."/>
        </authorList>
    </citation>
    <scope>NUCLEOTIDE SEQUENCE [LARGE SCALE GENOMIC DNA]</scope>
    <source>
        <strain evidence="1 2">Phi</strain>
    </source>
</reference>
<name>A0A4Y8PHZ6_9BACT</name>
<sequence length="265" mass="30702">MQVGRYLVPYSELNKKPKEWREAFLKLGWIITEANWLRKLLMIATIQNPDPGSVELPASLWLSAITITTLCGKIHEGWKLINDDNEICKKINALEQSDKDFDYKGKKQKLDQLLDNKSFIAKIRHNIGFHYQYCNFDNWPPILKNDPCLDNDPLLSILLTDKAGDLLSGISLIPLLETTRILYKKNHSQKVTNLDELIKDHIEAAHEIMTITADYCAFITRIFLEMFSEIIKSEIKSSCHPQLENVDKAPLYNEQKIYFFMTPPF</sequence>
<evidence type="ECO:0000313" key="2">
    <source>
        <dbReference type="Proteomes" id="UP000297713"/>
    </source>
</evidence>
<dbReference type="OrthoDB" id="196225at2"/>